<sequence>MATVAWLHGSNNMRLTEGLVSALKEERPEYLPALLANYREHGGISTQSSGAAGGVIGLSNARLGSSKTRFEGLCLLSILVKDSSSEVFQQHCLSWLRSLQQVIQSQAPLPSVQLAVSVLQDLLQYSSQLPELAREVGLNSVLGILTSLLGLKSECHLAAMDGMTACMTYYPRACGSLRDKLGAYFLSKMDSDNPKVQEVASECYGCLPCLGGGAGEGKGVGRRAEGWANQLHCLLASAHGILSQLYEGAECERTVQYEGPGIELPFPPLDEADPMLVVQLRHRYRGCVPGSQTHTKCGPSVPSSCKSINLSGDGCLKLLVLPSVHSDTLELLSAAITAVGSGLVQYCSVLTRLFSQTLSAWSPLPEGSLGQQRAYSAVRVSLYQTLELWVRVAGASSGVLQGSPTHTELLLAHLLGDITPGADSVKLRVGQTAISELMGHAGKAGPRRAKGLGMGDGSTVSLQRKGDALANQDTCLSALRALRQIILTSGTLLKEDIHKRLQDLVLPLCVRLQQQLQCGSEAGGVSGQYGNAPPRRELFRLLLAMVLAPPPRWPPPLTCAVSIFSHGRKDRSLSVSSFCAEALTVCNSLLHPRTPCLALPLPPLALKHTATAPTLAPAQNPSLSLPSLLGGPTQGAPFPARHSLSLGATGLLGPLENHLPLPPSVLPPQAGPAPTPGDLLLSPPQPGELAALGAPEGHRPVFVRYDKEEAEDVEISLESDSDDSVVIVPQGMLMLESHDAASTQPLPPPPGGAVSVVGAGTGGDTGVVSSPLPNELPASMPHQILPSNSNAINTFPSQSQAQLVSVVPQLNSTPAQLAAPPVGLGDSLPSAQLQQMLMQPSPAGQPSQLGLPMQMQLQSQMAQSSRQMQQQQQQQQQQMASEDDLTVININSSDEEEEEDEEMEDEDDLGEEEEEEEEEEGLEDEEEEEEGSDFPEEDDYYGEEEFDDYEDDEEGMMEAEEMEEEAEGPPPLEGESRRALLSRGEGEVLVSSADERGMGMFRLERVEEEDAEVEGGGSEVEGDHDVYRQALDSTDENLEEGVKEEEVGVTEEGKDKIREGEQEDVAVQESKGDPQPQGPAGEVMEEASELEKETGVELPRLEGTSQEQGPAQEGDGATMDEMAVSHQEGEVEPLQEVKMAEEKKGVEQTSEQPRPGQEEKAKQEEDVPVEEVRSPRQSEEGRASVVKDDEEEESEDDLRGMKRKREEREVEGAEHSVEKKKLDEEAMASMLADFVDCPPDEEDNAHSTTHS</sequence>
<evidence type="ECO:0000256" key="7">
    <source>
        <dbReference type="SAM" id="MobiDB-lite"/>
    </source>
</evidence>
<dbReference type="GO" id="GO:0005737">
    <property type="term" value="C:cytoplasm"/>
    <property type="evidence" value="ECO:0007669"/>
    <property type="project" value="UniProtKB-SubCell"/>
</dbReference>
<evidence type="ECO:0000256" key="6">
    <source>
        <dbReference type="ARBA" id="ARBA00023242"/>
    </source>
</evidence>
<proteinExistence type="inferred from homology"/>
<dbReference type="PANTHER" id="PTHR34105">
    <property type="entry name" value="PROLINE-, GLUTAMIC ACID- AND LEUCINE-RICH PROTEIN 1"/>
    <property type="match status" value="1"/>
</dbReference>
<feature type="region of interest" description="Disordered" evidence="7">
    <location>
        <begin position="839"/>
        <end position="1225"/>
    </location>
</feature>
<gene>
    <name evidence="10" type="ORF">SKAU_G00372230</name>
</gene>
<keyword evidence="6" id="KW-0539">Nucleus</keyword>
<reference evidence="10" key="1">
    <citation type="journal article" date="2023" name="Science">
        <title>Genome structures resolve the early diversification of teleost fishes.</title>
        <authorList>
            <person name="Parey E."/>
            <person name="Louis A."/>
            <person name="Montfort J."/>
            <person name="Bouchez O."/>
            <person name="Roques C."/>
            <person name="Iampietro C."/>
            <person name="Lluch J."/>
            <person name="Castinel A."/>
            <person name="Donnadieu C."/>
            <person name="Desvignes T."/>
            <person name="Floi Bucao C."/>
            <person name="Jouanno E."/>
            <person name="Wen M."/>
            <person name="Mejri S."/>
            <person name="Dirks R."/>
            <person name="Jansen H."/>
            <person name="Henkel C."/>
            <person name="Chen W.J."/>
            <person name="Zahm M."/>
            <person name="Cabau C."/>
            <person name="Klopp C."/>
            <person name="Thompson A.W."/>
            <person name="Robinson-Rechavi M."/>
            <person name="Braasch I."/>
            <person name="Lecointre G."/>
            <person name="Bobe J."/>
            <person name="Postlethwait J.H."/>
            <person name="Berthelot C."/>
            <person name="Roest Crollius H."/>
            <person name="Guiguen Y."/>
        </authorList>
    </citation>
    <scope>NUCLEOTIDE SEQUENCE</scope>
    <source>
        <strain evidence="10">WJC10195</strain>
    </source>
</reference>
<feature type="domain" description="Pre-rRNA-processing protein RIX1 N-terminal" evidence="9">
    <location>
        <begin position="20"/>
        <end position="194"/>
    </location>
</feature>
<comment type="subcellular location">
    <subcellularLocation>
        <location evidence="2">Cytoplasm</location>
    </subcellularLocation>
    <subcellularLocation>
        <location evidence="1">Nucleus</location>
    </subcellularLocation>
</comment>
<dbReference type="Pfam" id="PF08167">
    <property type="entry name" value="RIX1"/>
    <property type="match status" value="1"/>
</dbReference>
<dbReference type="GO" id="GO:0006364">
    <property type="term" value="P:rRNA processing"/>
    <property type="evidence" value="ECO:0007669"/>
    <property type="project" value="TreeGrafter"/>
</dbReference>
<evidence type="ECO:0000256" key="2">
    <source>
        <dbReference type="ARBA" id="ARBA00004496"/>
    </source>
</evidence>
<feature type="region of interest" description="Disordered" evidence="7">
    <location>
        <begin position="623"/>
        <end position="642"/>
    </location>
</feature>
<evidence type="ECO:0000256" key="1">
    <source>
        <dbReference type="ARBA" id="ARBA00004123"/>
    </source>
</evidence>
<feature type="compositionally biased region" description="Basic and acidic residues" evidence="7">
    <location>
        <begin position="1040"/>
        <end position="1060"/>
    </location>
</feature>
<feature type="compositionally biased region" description="Basic and acidic residues" evidence="7">
    <location>
        <begin position="1156"/>
        <end position="1187"/>
    </location>
</feature>
<dbReference type="InterPro" id="IPR012583">
    <property type="entry name" value="RIX1_N"/>
</dbReference>
<comment type="caution">
    <text evidence="10">The sequence shown here is derived from an EMBL/GenBank/DDBJ whole genome shotgun (WGS) entry which is preliminary data.</text>
</comment>
<comment type="similarity">
    <text evidence="3">Belongs to the RIX1/PELP1 family.</text>
</comment>
<evidence type="ECO:0000256" key="4">
    <source>
        <dbReference type="ARBA" id="ARBA00022490"/>
    </source>
</evidence>
<feature type="domain" description="PELP1 middle" evidence="8">
    <location>
        <begin position="375"/>
        <end position="429"/>
    </location>
</feature>
<organism evidence="10 11">
    <name type="scientific">Synaphobranchus kaupii</name>
    <name type="common">Kaup's arrowtooth eel</name>
    <dbReference type="NCBI Taxonomy" id="118154"/>
    <lineage>
        <taxon>Eukaryota</taxon>
        <taxon>Metazoa</taxon>
        <taxon>Chordata</taxon>
        <taxon>Craniata</taxon>
        <taxon>Vertebrata</taxon>
        <taxon>Euteleostomi</taxon>
        <taxon>Actinopterygii</taxon>
        <taxon>Neopterygii</taxon>
        <taxon>Teleostei</taxon>
        <taxon>Anguilliformes</taxon>
        <taxon>Synaphobranchidae</taxon>
        <taxon>Synaphobranchus</taxon>
    </lineage>
</organism>
<evidence type="ECO:0008006" key="12">
    <source>
        <dbReference type="Google" id="ProtNLM"/>
    </source>
</evidence>
<dbReference type="PANTHER" id="PTHR34105:SF1">
    <property type="entry name" value="PROLINE-, GLUTAMIC ACID- AND LEUCINE-RICH PROTEIN 1"/>
    <property type="match status" value="1"/>
</dbReference>
<evidence type="ECO:0000256" key="5">
    <source>
        <dbReference type="ARBA" id="ARBA00022737"/>
    </source>
</evidence>
<dbReference type="GO" id="GO:0005634">
    <property type="term" value="C:nucleus"/>
    <property type="evidence" value="ECO:0007669"/>
    <property type="project" value="UniProtKB-SubCell"/>
</dbReference>
<keyword evidence="11" id="KW-1185">Reference proteome</keyword>
<evidence type="ECO:0000313" key="10">
    <source>
        <dbReference type="EMBL" id="KAJ8338257.1"/>
    </source>
</evidence>
<dbReference type="EMBL" id="JAINUF010000018">
    <property type="protein sequence ID" value="KAJ8338257.1"/>
    <property type="molecule type" value="Genomic_DNA"/>
</dbReference>
<feature type="compositionally biased region" description="Basic and acidic residues" evidence="7">
    <location>
        <begin position="993"/>
        <end position="1005"/>
    </location>
</feature>
<name>A0A9Q1EGE0_SYNKA</name>
<feature type="domain" description="PELP1 middle" evidence="8">
    <location>
        <begin position="537"/>
        <end position="596"/>
    </location>
</feature>
<dbReference type="OrthoDB" id="20900at2759"/>
<feature type="compositionally biased region" description="Acidic residues" evidence="7">
    <location>
        <begin position="893"/>
        <end position="967"/>
    </location>
</feature>
<evidence type="ECO:0000313" key="11">
    <source>
        <dbReference type="Proteomes" id="UP001152622"/>
    </source>
</evidence>
<dbReference type="Pfam" id="PF08166">
    <property type="entry name" value="PELP1_HEAT"/>
    <property type="match status" value="2"/>
</dbReference>
<dbReference type="Proteomes" id="UP001152622">
    <property type="component" value="Chromosome 18"/>
</dbReference>
<dbReference type="InterPro" id="IPR012980">
    <property type="entry name" value="PELP1_middle"/>
</dbReference>
<evidence type="ECO:0000256" key="3">
    <source>
        <dbReference type="ARBA" id="ARBA00010511"/>
    </source>
</evidence>
<feature type="compositionally biased region" description="Basic and acidic residues" evidence="7">
    <location>
        <begin position="1197"/>
        <end position="1224"/>
    </location>
</feature>
<dbReference type="SUPFAM" id="SSF48371">
    <property type="entry name" value="ARM repeat"/>
    <property type="match status" value="1"/>
</dbReference>
<keyword evidence="4" id="KW-0963">Cytoplasm</keyword>
<protein>
    <recommendedName>
        <fullName evidence="12">Modulator of non-genomic activity of estrogen receptor</fullName>
    </recommendedName>
</protein>
<keyword evidence="5" id="KW-0677">Repeat</keyword>
<evidence type="ECO:0000259" key="8">
    <source>
        <dbReference type="Pfam" id="PF08166"/>
    </source>
</evidence>
<dbReference type="AlphaFoldDB" id="A0A9Q1EGE0"/>
<accession>A0A9Q1EGE0</accession>
<feature type="compositionally biased region" description="Low complexity" evidence="7">
    <location>
        <begin position="845"/>
        <end position="880"/>
    </location>
</feature>
<dbReference type="InterPro" id="IPR016024">
    <property type="entry name" value="ARM-type_fold"/>
</dbReference>
<evidence type="ECO:0000259" key="9">
    <source>
        <dbReference type="Pfam" id="PF08167"/>
    </source>
</evidence>